<protein>
    <submittedName>
        <fullName evidence="1">Uncharacterized protein</fullName>
    </submittedName>
</protein>
<evidence type="ECO:0000313" key="2">
    <source>
        <dbReference type="Proteomes" id="UP000075714"/>
    </source>
</evidence>
<name>A0A150FXE2_GONPE</name>
<dbReference type="AlphaFoldDB" id="A0A150FXE2"/>
<proteinExistence type="predicted"/>
<sequence>MPSTATAAVVGDGHVDRSALLVEGVPADWDADTTTSRLCQRVKDLTGHSIRISGVSLESHPEFSRPGGRQTTQRLRIQLNGTVRQLVWKHRKRLPNAEEGDNYFPPLRICWTLTPAGLAFRRANHDLVKYLANSGRRPSWCGTHLMAEESSRESGKWVRQDIDRVRADMEAARQEASKQRGGADD</sequence>
<evidence type="ECO:0000313" key="1">
    <source>
        <dbReference type="EMBL" id="KXZ42294.1"/>
    </source>
</evidence>
<comment type="caution">
    <text evidence="1">The sequence shown here is derived from an EMBL/GenBank/DDBJ whole genome shotgun (WGS) entry which is preliminary data.</text>
</comment>
<gene>
    <name evidence="1" type="ORF">GPECTOR_166g165</name>
</gene>
<organism evidence="1 2">
    <name type="scientific">Gonium pectorale</name>
    <name type="common">Green alga</name>
    <dbReference type="NCBI Taxonomy" id="33097"/>
    <lineage>
        <taxon>Eukaryota</taxon>
        <taxon>Viridiplantae</taxon>
        <taxon>Chlorophyta</taxon>
        <taxon>core chlorophytes</taxon>
        <taxon>Chlorophyceae</taxon>
        <taxon>CS clade</taxon>
        <taxon>Chlamydomonadales</taxon>
        <taxon>Volvocaceae</taxon>
        <taxon>Gonium</taxon>
    </lineage>
</organism>
<dbReference type="EMBL" id="LSYV01000166">
    <property type="protein sequence ID" value="KXZ42294.1"/>
    <property type="molecule type" value="Genomic_DNA"/>
</dbReference>
<keyword evidence="2" id="KW-1185">Reference proteome</keyword>
<dbReference type="Proteomes" id="UP000075714">
    <property type="component" value="Unassembled WGS sequence"/>
</dbReference>
<accession>A0A150FXE2</accession>
<dbReference type="OrthoDB" id="559878at2759"/>
<reference evidence="2" key="1">
    <citation type="journal article" date="2016" name="Nat. Commun.">
        <title>The Gonium pectorale genome demonstrates co-option of cell cycle regulation during the evolution of multicellularity.</title>
        <authorList>
            <person name="Hanschen E.R."/>
            <person name="Marriage T.N."/>
            <person name="Ferris P.J."/>
            <person name="Hamaji T."/>
            <person name="Toyoda A."/>
            <person name="Fujiyama A."/>
            <person name="Neme R."/>
            <person name="Noguchi H."/>
            <person name="Minakuchi Y."/>
            <person name="Suzuki M."/>
            <person name="Kawai-Toyooka H."/>
            <person name="Smith D.R."/>
            <person name="Sparks H."/>
            <person name="Anderson J."/>
            <person name="Bakaric R."/>
            <person name="Luria V."/>
            <person name="Karger A."/>
            <person name="Kirschner M.W."/>
            <person name="Durand P.M."/>
            <person name="Michod R.E."/>
            <person name="Nozaki H."/>
            <person name="Olson B.J."/>
        </authorList>
    </citation>
    <scope>NUCLEOTIDE SEQUENCE [LARGE SCALE GENOMIC DNA]</scope>
    <source>
        <strain evidence="2">NIES-2863</strain>
    </source>
</reference>